<dbReference type="InterPro" id="IPR021548">
    <property type="entry name" value="DUF2895"/>
</dbReference>
<keyword evidence="1" id="KW-0614">Plasmid</keyword>
<accession>A0AAN0XZL6</accession>
<dbReference type="Proteomes" id="UP000092018">
    <property type="component" value="Plasmid unnamed1"/>
</dbReference>
<dbReference type="Pfam" id="PF11444">
    <property type="entry name" value="DUF2895"/>
    <property type="match status" value="1"/>
</dbReference>
<dbReference type="AlphaFoldDB" id="A0AAN0XZL6"/>
<sequence>MSENKKSKAAGKSGALPASMVRAKDEVAKHITTLRVALLFVCLTLCVSIYANVTALQRITVYIPPDLSFGAEMEVGEVGKANVFTNTAYLWIEFNTWMTSGDADAERNTQVYREYFSRSFLSVMRSEYARKRLNGSLDRQRRLTLVPGTMAEAEQRVVPVTANSWVVYLDVVDEEWYLGTRVKNSKVRYSLLVERVETTPNRNAIGMQVVGFKDEPRLLAENG</sequence>
<dbReference type="RefSeq" id="WP_065211111.1">
    <property type="nucleotide sequence ID" value="NZ_CP016179.1"/>
</dbReference>
<reference evidence="1 2" key="1">
    <citation type="submission" date="2016-06" db="EMBL/GenBank/DDBJ databases">
        <title>Adaptive Radiation by Waves of Gene Transfer Leads to Fine-Scale Resource Partitioning in Marine Microbes.</title>
        <authorList>
            <person name="Hehemann J.-H."/>
            <person name="Arevalo P."/>
            <person name="Datta M.S."/>
            <person name="Yu X."/>
            <person name="Corzett C."/>
            <person name="Henschel A."/>
            <person name="Preheim S.P."/>
            <person name="Timberlake S."/>
            <person name="Alm E.J."/>
            <person name="Polz M.F."/>
        </authorList>
    </citation>
    <scope>NUCLEOTIDE SEQUENCE [LARGE SCALE GENOMIC DNA]</scope>
    <source>
        <strain evidence="1 2">FF50</strain>
        <plasmid evidence="1 2">unnamed1</plasmid>
    </source>
</reference>
<dbReference type="KEGG" id="vbr:A6E01_19235"/>
<dbReference type="EMBL" id="CP016179">
    <property type="protein sequence ID" value="ANO35349.1"/>
    <property type="molecule type" value="Genomic_DNA"/>
</dbReference>
<organism evidence="1 2">
    <name type="scientific">Vibrio breoganii</name>
    <dbReference type="NCBI Taxonomy" id="553239"/>
    <lineage>
        <taxon>Bacteria</taxon>
        <taxon>Pseudomonadati</taxon>
        <taxon>Pseudomonadota</taxon>
        <taxon>Gammaproteobacteria</taxon>
        <taxon>Vibrionales</taxon>
        <taxon>Vibrionaceae</taxon>
        <taxon>Vibrio</taxon>
    </lineage>
</organism>
<name>A0AAN0XZL6_9VIBR</name>
<geneLocation type="plasmid" evidence="1 2">
    <name>unnamed1</name>
</geneLocation>
<gene>
    <name evidence="1" type="ORF">A6E01_19235</name>
</gene>
<proteinExistence type="predicted"/>
<protein>
    <submittedName>
        <fullName evidence="1">Uncharacterized protein</fullName>
    </submittedName>
</protein>
<evidence type="ECO:0000313" key="1">
    <source>
        <dbReference type="EMBL" id="ANO35349.1"/>
    </source>
</evidence>
<evidence type="ECO:0000313" key="2">
    <source>
        <dbReference type="Proteomes" id="UP000092018"/>
    </source>
</evidence>